<dbReference type="AlphaFoldDB" id="A0A2T1HPW6"/>
<accession>A0A2T1HPW6</accession>
<evidence type="ECO:0000313" key="3">
    <source>
        <dbReference type="Proteomes" id="UP000239772"/>
    </source>
</evidence>
<name>A0A2T1HPW6_9HYPH</name>
<dbReference type="EMBL" id="PVZS01000021">
    <property type="protein sequence ID" value="PSC03708.1"/>
    <property type="molecule type" value="Genomic_DNA"/>
</dbReference>
<reference evidence="3" key="1">
    <citation type="submission" date="2018-03" db="EMBL/GenBank/DDBJ databases">
        <authorList>
            <person name="Sun L."/>
            <person name="Liu H."/>
            <person name="Chen W."/>
            <person name="Huang K."/>
            <person name="Liu W."/>
            <person name="Gao X."/>
        </authorList>
    </citation>
    <scope>NUCLEOTIDE SEQUENCE [LARGE SCALE GENOMIC DNA]</scope>
    <source>
        <strain evidence="3">SH9</strain>
    </source>
</reference>
<feature type="compositionally biased region" description="Pro residues" evidence="1">
    <location>
        <begin position="52"/>
        <end position="64"/>
    </location>
</feature>
<proteinExistence type="predicted"/>
<dbReference type="Proteomes" id="UP000239772">
    <property type="component" value="Unassembled WGS sequence"/>
</dbReference>
<evidence type="ECO:0000313" key="2">
    <source>
        <dbReference type="EMBL" id="PSC03708.1"/>
    </source>
</evidence>
<keyword evidence="3" id="KW-1185">Reference proteome</keyword>
<comment type="caution">
    <text evidence="2">The sequence shown here is derived from an EMBL/GenBank/DDBJ whole genome shotgun (WGS) entry which is preliminary data.</text>
</comment>
<sequence length="112" mass="12052">MEGVMAAKPLFADMARMQEWLGQLRAALESENQQAGRRILAEAVPAFTRAVIPPPASAEPPPASTQPEVARTAPAEATHHDREVLKRYEFADAAKGVAGIARCADTLLRGFD</sequence>
<gene>
    <name evidence="2" type="ORF">SLNSH_17335</name>
</gene>
<organism evidence="2 3">
    <name type="scientific">Alsobacter soli</name>
    <dbReference type="NCBI Taxonomy" id="2109933"/>
    <lineage>
        <taxon>Bacteria</taxon>
        <taxon>Pseudomonadati</taxon>
        <taxon>Pseudomonadota</taxon>
        <taxon>Alphaproteobacteria</taxon>
        <taxon>Hyphomicrobiales</taxon>
        <taxon>Alsobacteraceae</taxon>
        <taxon>Alsobacter</taxon>
    </lineage>
</organism>
<feature type="region of interest" description="Disordered" evidence="1">
    <location>
        <begin position="52"/>
        <end position="81"/>
    </location>
</feature>
<protein>
    <submittedName>
        <fullName evidence="2">Uncharacterized protein</fullName>
    </submittedName>
</protein>
<evidence type="ECO:0000256" key="1">
    <source>
        <dbReference type="SAM" id="MobiDB-lite"/>
    </source>
</evidence>